<dbReference type="PROSITE" id="PS50931">
    <property type="entry name" value="HTH_LYSR"/>
    <property type="match status" value="1"/>
</dbReference>
<comment type="caution">
    <text evidence="6">The sequence shown here is derived from an EMBL/GenBank/DDBJ whole genome shotgun (WGS) entry which is preliminary data.</text>
</comment>
<dbReference type="InterPro" id="IPR005119">
    <property type="entry name" value="LysR_subst-bd"/>
</dbReference>
<dbReference type="Proteomes" id="UP001596516">
    <property type="component" value="Unassembled WGS sequence"/>
</dbReference>
<dbReference type="PANTHER" id="PTHR30118:SF15">
    <property type="entry name" value="TRANSCRIPTIONAL REGULATORY PROTEIN"/>
    <property type="match status" value="1"/>
</dbReference>
<evidence type="ECO:0000313" key="6">
    <source>
        <dbReference type="EMBL" id="MFC7703693.1"/>
    </source>
</evidence>
<evidence type="ECO:0000256" key="4">
    <source>
        <dbReference type="ARBA" id="ARBA00023163"/>
    </source>
</evidence>
<reference evidence="7" key="1">
    <citation type="journal article" date="2019" name="Int. J. Syst. Evol. Microbiol.">
        <title>The Global Catalogue of Microorganisms (GCM) 10K type strain sequencing project: providing services to taxonomists for standard genome sequencing and annotation.</title>
        <authorList>
            <consortium name="The Broad Institute Genomics Platform"/>
            <consortium name="The Broad Institute Genome Sequencing Center for Infectious Disease"/>
            <person name="Wu L."/>
            <person name="Ma J."/>
        </authorList>
    </citation>
    <scope>NUCLEOTIDE SEQUENCE [LARGE SCALE GENOMIC DNA]</scope>
    <source>
        <strain evidence="7">CGMCC 1.12750</strain>
    </source>
</reference>
<dbReference type="Pfam" id="PF00126">
    <property type="entry name" value="HTH_1"/>
    <property type="match status" value="1"/>
</dbReference>
<comment type="similarity">
    <text evidence="1">Belongs to the LysR transcriptional regulatory family.</text>
</comment>
<dbReference type="SUPFAM" id="SSF53850">
    <property type="entry name" value="Periplasmic binding protein-like II"/>
    <property type="match status" value="1"/>
</dbReference>
<dbReference type="PANTHER" id="PTHR30118">
    <property type="entry name" value="HTH-TYPE TRANSCRIPTIONAL REGULATOR LEUO-RELATED"/>
    <property type="match status" value="1"/>
</dbReference>
<evidence type="ECO:0000256" key="2">
    <source>
        <dbReference type="ARBA" id="ARBA00023015"/>
    </source>
</evidence>
<keyword evidence="2" id="KW-0805">Transcription regulation</keyword>
<dbReference type="EMBL" id="JBHTFQ010000002">
    <property type="protein sequence ID" value="MFC7703693.1"/>
    <property type="molecule type" value="Genomic_DNA"/>
</dbReference>
<dbReference type="Gene3D" id="3.40.190.10">
    <property type="entry name" value="Periplasmic binding protein-like II"/>
    <property type="match status" value="2"/>
</dbReference>
<evidence type="ECO:0000256" key="3">
    <source>
        <dbReference type="ARBA" id="ARBA00023125"/>
    </source>
</evidence>
<gene>
    <name evidence="6" type="ORF">ACFQXB_05750</name>
</gene>
<dbReference type="InterPro" id="IPR050389">
    <property type="entry name" value="LysR-type_TF"/>
</dbReference>
<protein>
    <submittedName>
        <fullName evidence="6">LysR family transcriptional regulator</fullName>
    </submittedName>
</protein>
<keyword evidence="4" id="KW-0804">Transcription</keyword>
<dbReference type="Pfam" id="PF03466">
    <property type="entry name" value="LysR_substrate"/>
    <property type="match status" value="1"/>
</dbReference>
<dbReference type="SUPFAM" id="SSF46785">
    <property type="entry name" value="Winged helix' DNA-binding domain"/>
    <property type="match status" value="1"/>
</dbReference>
<keyword evidence="3" id="KW-0238">DNA-binding</keyword>
<dbReference type="CDD" id="cd08417">
    <property type="entry name" value="PBP2_Nitroaromatics_like"/>
    <property type="match status" value="1"/>
</dbReference>
<dbReference type="InterPro" id="IPR037402">
    <property type="entry name" value="YidZ_PBP2"/>
</dbReference>
<evidence type="ECO:0000313" key="7">
    <source>
        <dbReference type="Proteomes" id="UP001596516"/>
    </source>
</evidence>
<dbReference type="RefSeq" id="WP_377400466.1">
    <property type="nucleotide sequence ID" value="NZ_JBHTFQ010000002.1"/>
</dbReference>
<dbReference type="InterPro" id="IPR000847">
    <property type="entry name" value="LysR_HTH_N"/>
</dbReference>
<sequence>MNDQSRDDPLRTDLHALHILRCVHRTSSFRVAADDLGMSQSSVSYAIDRLRVVFNDPLFVRMGRGISPTDRCTQVVEGIEVMLQKFQDLAVPQRFDPSTATDRFVLSCNFYERSILLPGIMERVAREAPNIRVSVIQANSEGHRQLSEGICDVVVAPLMARQSGLYSQRLLTERYACFVSHRNPLAQKGITLDDYARARHLLVKPAFGWRPYFHEELDRLGLSINPVLEVPSFGEIDRILTNTDLVLTATSGLARVFTPRIACVPAPFACMFPVEMAWAGRTHTAGAHQWFRQIIADTARSLPPGGVEP</sequence>
<keyword evidence="7" id="KW-1185">Reference proteome</keyword>
<feature type="domain" description="HTH lysR-type" evidence="5">
    <location>
        <begin position="12"/>
        <end position="69"/>
    </location>
</feature>
<name>A0ABW2UHP1_9RHOB</name>
<evidence type="ECO:0000256" key="1">
    <source>
        <dbReference type="ARBA" id="ARBA00009437"/>
    </source>
</evidence>
<dbReference type="InterPro" id="IPR036390">
    <property type="entry name" value="WH_DNA-bd_sf"/>
</dbReference>
<accession>A0ABW2UHP1</accession>
<dbReference type="Gene3D" id="1.10.10.10">
    <property type="entry name" value="Winged helix-like DNA-binding domain superfamily/Winged helix DNA-binding domain"/>
    <property type="match status" value="1"/>
</dbReference>
<evidence type="ECO:0000259" key="5">
    <source>
        <dbReference type="PROSITE" id="PS50931"/>
    </source>
</evidence>
<proteinExistence type="inferred from homology"/>
<organism evidence="6 7">
    <name type="scientific">Plastorhodobacter daqingensis</name>
    <dbReference type="NCBI Taxonomy" id="1387281"/>
    <lineage>
        <taxon>Bacteria</taxon>
        <taxon>Pseudomonadati</taxon>
        <taxon>Pseudomonadota</taxon>
        <taxon>Alphaproteobacteria</taxon>
        <taxon>Rhodobacterales</taxon>
        <taxon>Paracoccaceae</taxon>
        <taxon>Plastorhodobacter</taxon>
    </lineage>
</organism>
<dbReference type="InterPro" id="IPR036388">
    <property type="entry name" value="WH-like_DNA-bd_sf"/>
</dbReference>